<reference evidence="1" key="1">
    <citation type="submission" date="2022-01" db="EMBL/GenBank/DDBJ databases">
        <title>Draft genome of Methanogenium marinum DSM 15558.</title>
        <authorList>
            <person name="Chen S.-C."/>
            <person name="You Y.-T."/>
        </authorList>
    </citation>
    <scope>NUCLEOTIDE SEQUENCE</scope>
    <source>
        <strain evidence="1">DSM 15558</strain>
    </source>
</reference>
<dbReference type="Proteomes" id="UP001143747">
    <property type="component" value="Unassembled WGS sequence"/>
</dbReference>
<dbReference type="NCBIfam" id="TIGR03291">
    <property type="entry name" value="methan_mark_17"/>
    <property type="match status" value="1"/>
</dbReference>
<name>A0A9Q4PXS5_9EURY</name>
<dbReference type="AlphaFoldDB" id="A0A9Q4PXS5"/>
<evidence type="ECO:0000313" key="2">
    <source>
        <dbReference type="Proteomes" id="UP001143747"/>
    </source>
</evidence>
<gene>
    <name evidence="1" type="ORF">L0665_10215</name>
</gene>
<protein>
    <submittedName>
        <fullName evidence="1">Methanogenesis marker 17 protein</fullName>
    </submittedName>
</protein>
<dbReference type="PIRSF" id="PIRSF019464">
    <property type="entry name" value="UCP019464"/>
    <property type="match status" value="1"/>
</dbReference>
<accession>A0A9Q4PXS5</accession>
<sequence length="194" mass="21715">MKGLEYFEVECIEPVGAEIYKKIADDILLDLNLSQSIGRLHIYIDPETPLFLAVGVIKQMPGLVHIRDFASALGTGEGVVLDIGTETYLSPMLSILWDTYGRDLITQPDRFTVKIMVPGLNPREVEEMVVVDPSEGMFHDIIYAMQWIAPEGFKVRREIIGKGHFSYVASENTLDEEDIDKLLKEKLACVGVSV</sequence>
<dbReference type="RefSeq" id="WP_274925590.1">
    <property type="nucleotide sequence ID" value="NZ_JAKELO010000002.1"/>
</dbReference>
<keyword evidence="2" id="KW-1185">Reference proteome</keyword>
<evidence type="ECO:0000313" key="1">
    <source>
        <dbReference type="EMBL" id="MDE4908981.1"/>
    </source>
</evidence>
<proteinExistence type="predicted"/>
<dbReference type="InterPro" id="IPR016762">
    <property type="entry name" value="Methan_mark_17"/>
</dbReference>
<dbReference type="EMBL" id="JAKELO010000002">
    <property type="protein sequence ID" value="MDE4908981.1"/>
    <property type="molecule type" value="Genomic_DNA"/>
</dbReference>
<organism evidence="1 2">
    <name type="scientific">Methanogenium marinum</name>
    <dbReference type="NCBI Taxonomy" id="348610"/>
    <lineage>
        <taxon>Archaea</taxon>
        <taxon>Methanobacteriati</taxon>
        <taxon>Methanobacteriota</taxon>
        <taxon>Stenosarchaea group</taxon>
        <taxon>Methanomicrobia</taxon>
        <taxon>Methanomicrobiales</taxon>
        <taxon>Methanomicrobiaceae</taxon>
        <taxon>Methanogenium</taxon>
    </lineage>
</organism>
<dbReference type="Pfam" id="PF09886">
    <property type="entry name" value="DUF2113"/>
    <property type="match status" value="1"/>
</dbReference>
<comment type="caution">
    <text evidence="1">The sequence shown here is derived from an EMBL/GenBank/DDBJ whole genome shotgun (WGS) entry which is preliminary data.</text>
</comment>